<evidence type="ECO:0000313" key="2">
    <source>
        <dbReference type="Proteomes" id="UP001597568"/>
    </source>
</evidence>
<reference evidence="2" key="1">
    <citation type="journal article" date="2019" name="Int. J. Syst. Evol. Microbiol.">
        <title>The Global Catalogue of Microorganisms (GCM) 10K type strain sequencing project: providing services to taxonomists for standard genome sequencing and annotation.</title>
        <authorList>
            <consortium name="The Broad Institute Genomics Platform"/>
            <consortium name="The Broad Institute Genome Sequencing Center for Infectious Disease"/>
            <person name="Wu L."/>
            <person name="Ma J."/>
        </authorList>
    </citation>
    <scope>NUCLEOTIDE SEQUENCE [LARGE SCALE GENOMIC DNA]</scope>
    <source>
        <strain evidence="2">KCTC 33522</strain>
    </source>
</reference>
<comment type="caution">
    <text evidence="1">The sequence shown here is derived from an EMBL/GenBank/DDBJ whole genome shotgun (WGS) entry which is preliminary data.</text>
</comment>
<organism evidence="1 2">
    <name type="scientific">Kurthia populi</name>
    <dbReference type="NCBI Taxonomy" id="1562132"/>
    <lineage>
        <taxon>Bacteria</taxon>
        <taxon>Bacillati</taxon>
        <taxon>Bacillota</taxon>
        <taxon>Bacilli</taxon>
        <taxon>Bacillales</taxon>
        <taxon>Caryophanaceae</taxon>
        <taxon>Kurthia</taxon>
    </lineage>
</organism>
<evidence type="ECO:0000313" key="1">
    <source>
        <dbReference type="EMBL" id="MFD2869095.1"/>
    </source>
</evidence>
<gene>
    <name evidence="1" type="ORF">ACFSY7_11385</name>
</gene>
<proteinExistence type="predicted"/>
<dbReference type="SUPFAM" id="SSF88697">
    <property type="entry name" value="PUA domain-like"/>
    <property type="match status" value="1"/>
</dbReference>
<sequence>MHDKHIWIFQSDEASFDFNTYLMTQDYVTWPVRQKYLAELLEVGASVFIWRRTGNEQYKAGVVAIATITKMIYEAEVLHEDMFAMAELQLIDVDTTPCVP</sequence>
<protein>
    <submittedName>
        <fullName evidence="1">Uncharacterized protein</fullName>
    </submittedName>
</protein>
<dbReference type="Proteomes" id="UP001597568">
    <property type="component" value="Unassembled WGS sequence"/>
</dbReference>
<name>A0ABW5Y1E5_9BACL</name>
<dbReference type="EMBL" id="JBHUOR010000097">
    <property type="protein sequence ID" value="MFD2869095.1"/>
    <property type="molecule type" value="Genomic_DNA"/>
</dbReference>
<accession>A0ABW5Y1E5</accession>
<keyword evidence="2" id="KW-1185">Reference proteome</keyword>
<dbReference type="InterPro" id="IPR015947">
    <property type="entry name" value="PUA-like_sf"/>
</dbReference>